<dbReference type="KEGG" id="vpe:Varpa_1997"/>
<dbReference type="Proteomes" id="UP000008917">
    <property type="component" value="Chromosome"/>
</dbReference>
<protein>
    <submittedName>
        <fullName evidence="1">Uncharacterized protein</fullName>
    </submittedName>
</protein>
<dbReference type="eggNOG" id="ENOG50340EP">
    <property type="taxonomic scope" value="Bacteria"/>
</dbReference>
<organism evidence="1 2">
    <name type="scientific">Variovorax paradoxus (strain EPS)</name>
    <dbReference type="NCBI Taxonomy" id="595537"/>
    <lineage>
        <taxon>Bacteria</taxon>
        <taxon>Pseudomonadati</taxon>
        <taxon>Pseudomonadota</taxon>
        <taxon>Betaproteobacteria</taxon>
        <taxon>Burkholderiales</taxon>
        <taxon>Comamonadaceae</taxon>
        <taxon>Variovorax</taxon>
    </lineage>
</organism>
<dbReference type="AlphaFoldDB" id="E6V9R7"/>
<dbReference type="EMBL" id="CP002417">
    <property type="protein sequence ID" value="ADU36205.1"/>
    <property type="molecule type" value="Genomic_DNA"/>
</dbReference>
<dbReference type="RefSeq" id="WP_013540443.1">
    <property type="nucleotide sequence ID" value="NC_014931.1"/>
</dbReference>
<dbReference type="HOGENOM" id="CLU_1146798_0_0_4"/>
<sequence length="242" mass="27538">MNTRRPIIKFDLDEVFACIRETPVRWSDLARTKTARRLLRPIIDELLASGAVKFVRLDGSRHFAVAAWCPSKQEQLDEIYGRCRAVDGCMLWTGRIDPDRGPAMYAAWAGTERSVRRRIWGVRQRKLNRATTITMTCANPDDCVLFEHMQRANRGVKLKGKPKTLLHRNAIAAAKRKATGKLNDERVALILTSEKSTRCLAREMDVSQATVQAVRSGDRWRNYRATPFTGLDAANDAERRRA</sequence>
<dbReference type="OrthoDB" id="8912988at2"/>
<reference evidence="2" key="1">
    <citation type="submission" date="2010-12" db="EMBL/GenBank/DDBJ databases">
        <title>Complete sequence of Variovorax paradoxus EPS.</title>
        <authorList>
            <consortium name="US DOE Joint Genome Institute"/>
            <person name="Lucas S."/>
            <person name="Copeland A."/>
            <person name="Lapidus A."/>
            <person name="Cheng J.-F."/>
            <person name="Goodwin L."/>
            <person name="Pitluck S."/>
            <person name="Teshima H."/>
            <person name="Detter J.C."/>
            <person name="Han C."/>
            <person name="Tapia R."/>
            <person name="Land M."/>
            <person name="Hauser L."/>
            <person name="Kyrpides N."/>
            <person name="Ivanova N."/>
            <person name="Ovchinnikova G."/>
            <person name="Orwin P."/>
            <person name="Han J.-I.G."/>
            <person name="Woyke T."/>
        </authorList>
    </citation>
    <scope>NUCLEOTIDE SEQUENCE [LARGE SCALE GENOMIC DNA]</scope>
    <source>
        <strain evidence="2">EPS</strain>
    </source>
</reference>
<name>E6V9R7_VARPE</name>
<gene>
    <name evidence="1" type="ordered locus">Varpa_1997</name>
</gene>
<evidence type="ECO:0000313" key="2">
    <source>
        <dbReference type="Proteomes" id="UP000008917"/>
    </source>
</evidence>
<accession>E6V9R7</accession>
<proteinExistence type="predicted"/>
<reference evidence="1 2" key="2">
    <citation type="journal article" date="2013" name="Genome Announc.">
        <title>Genome of the Root-Associated Plant Growth-Promoting Bacterium Variovorax paradoxus Strain EPS.</title>
        <authorList>
            <person name="Han J.I."/>
            <person name="Spain J.C."/>
            <person name="Leadbetter J.R."/>
            <person name="Ovchinnikova G."/>
            <person name="Goodwin L.A."/>
            <person name="Han C.S."/>
            <person name="Woyke T."/>
            <person name="Davenport K.W."/>
            <person name="Orwin P.M."/>
        </authorList>
    </citation>
    <scope>NUCLEOTIDE SEQUENCE [LARGE SCALE GENOMIC DNA]</scope>
    <source>
        <strain evidence="1 2">EPS</strain>
    </source>
</reference>
<dbReference type="STRING" id="595537.Varpa_1997"/>
<evidence type="ECO:0000313" key="1">
    <source>
        <dbReference type="EMBL" id="ADU36205.1"/>
    </source>
</evidence>